<reference evidence="3 10" key="1">
    <citation type="submission" date="2016-01" db="EMBL/GenBank/DDBJ databases">
        <title>Molecular Mechanisms for transfer of large genomic segments between Enterococcus faecium strains.</title>
        <authorList>
            <person name="Garcia-Solache M.A."/>
            <person name="Lebreton F."/>
            <person name="Mclaughlin R.E."/>
            <person name="Whiteaker J.D."/>
            <person name="Gilmore M.S."/>
            <person name="Rice L.B."/>
        </authorList>
    </citation>
    <scope>NUCLEOTIDE SEQUENCE [LARGE SCALE GENOMIC DNA]</scope>
    <source>
        <strain evidence="3 10">D344RRF x C68</strain>
    </source>
</reference>
<dbReference type="Proteomes" id="UP000070452">
    <property type="component" value="Unassembled WGS sequence"/>
</dbReference>
<reference evidence="6 12" key="3">
    <citation type="submission" date="2017-02" db="EMBL/GenBank/DDBJ databases">
        <title>Clonality and virulence of isolates of VRE in Hematopoietic Stem Cell Transplanted (HSCT) patients.</title>
        <authorList>
            <person name="Marchi A.P."/>
            <person name="Martins R.C."/>
            <person name="Marie S.K."/>
            <person name="Levin A.S."/>
            <person name="Costa S.F."/>
        </authorList>
    </citation>
    <scope>NUCLEOTIDE SEQUENCE [LARGE SCALE GENOMIC DNA]</scope>
    <source>
        <strain evidence="6 12">LIM1759</strain>
    </source>
</reference>
<dbReference type="GeneID" id="66454123"/>
<reference evidence="8 14" key="4">
    <citation type="submission" date="2017-12" db="EMBL/GenBank/DDBJ databases">
        <title>A pool of 800 enterococci isolated from chicken carcass rinse samples from New Zealand.</title>
        <authorList>
            <person name="Zhang J."/>
            <person name="Rogers L."/>
            <person name="Midwinter A."/>
            <person name="French N."/>
        </authorList>
    </citation>
    <scope>NUCLEOTIDE SEQUENCE [LARGE SCALE GENOMIC DNA]</scope>
    <source>
        <strain evidence="8 14">EN697</strain>
    </source>
</reference>
<dbReference type="Proteomes" id="UP000191171">
    <property type="component" value="Unassembled WGS sequence"/>
</dbReference>
<reference evidence="4" key="7">
    <citation type="journal article" date="2022" name="J. Anim. Sci.">
        <title>Whole genome sequence analyses-based assessment of virulence potential and antimicrobial susceptibilities and resistance of Enterococcus faecium strains isolated from commercial swine and cattle probiotic products.</title>
        <authorList>
            <person name="Shridhar P.B."/>
            <person name="Amachawadi R.G."/>
            <person name="Tokach M."/>
            <person name="Patel I."/>
            <person name="Gangiredla J."/>
            <person name="Mammel M."/>
            <person name="Nagaraja T.G."/>
        </authorList>
    </citation>
    <scope>NUCLEOTIDE SEQUENCE</scope>
    <source>
        <strain evidence="4">EF215</strain>
    </source>
</reference>
<reference evidence="7 13" key="5">
    <citation type="submission" date="2018-05" db="EMBL/GenBank/DDBJ databases">
        <title>Vancomycin-resistant Enterococcus faecium strain from Chelyabinsk, Russia.</title>
        <authorList>
            <person name="Gostev V."/>
            <person name="Goncharov A."/>
            <person name="Kolodzhieva V."/>
            <person name="Suvorov A."/>
            <person name="Sidorenko S."/>
            <person name="Zueva L."/>
        </authorList>
    </citation>
    <scope>NUCLEOTIDE SEQUENCE [LARGE SCALE GENOMIC DNA]</scope>
    <source>
        <strain evidence="7 13">20</strain>
    </source>
</reference>
<dbReference type="RefSeq" id="WP_002289649.1">
    <property type="nucleotide sequence ID" value="NZ_AP022341.1"/>
</dbReference>
<dbReference type="EMBL" id="QHGU01000032">
    <property type="protein sequence ID" value="PZM55706.1"/>
    <property type="molecule type" value="Genomic_DNA"/>
</dbReference>
<dbReference type="EMBL" id="MVGJ01000033">
    <property type="protein sequence ID" value="OOL82813.1"/>
    <property type="molecule type" value="Genomic_DNA"/>
</dbReference>
<evidence type="ECO:0000313" key="5">
    <source>
        <dbReference type="EMBL" id="MDT2369060.1"/>
    </source>
</evidence>
<dbReference type="EMBL" id="WEFP01000001">
    <property type="protein sequence ID" value="KAB7576476.1"/>
    <property type="molecule type" value="Genomic_DNA"/>
</dbReference>
<feature type="transmembrane region" description="Helical" evidence="1">
    <location>
        <begin position="111"/>
        <end position="134"/>
    </location>
</feature>
<dbReference type="Proteomes" id="UP000469871">
    <property type="component" value="Unassembled WGS sequence"/>
</dbReference>
<dbReference type="EMBL" id="JARPTX010000005">
    <property type="protein sequence ID" value="MDT2369060.1"/>
    <property type="molecule type" value="Genomic_DNA"/>
</dbReference>
<name>A0A133CSJ3_ENTFC</name>
<feature type="transmembrane region" description="Helical" evidence="1">
    <location>
        <begin position="51"/>
        <end position="69"/>
    </location>
</feature>
<organism evidence="5 16">
    <name type="scientific">Enterococcus faecium</name>
    <name type="common">Streptococcus faecium</name>
    <dbReference type="NCBI Taxonomy" id="1352"/>
    <lineage>
        <taxon>Bacteria</taxon>
        <taxon>Bacillati</taxon>
        <taxon>Bacillota</taxon>
        <taxon>Bacilli</taxon>
        <taxon>Lactobacillales</taxon>
        <taxon>Enterococcaceae</taxon>
        <taxon>Enterococcus</taxon>
    </lineage>
</organism>
<feature type="transmembrane region" description="Helical" evidence="1">
    <location>
        <begin position="81"/>
        <end position="105"/>
    </location>
</feature>
<sequence length="207" mass="24552">MKKPIEEMFLYKLNYYVCRIFLTSLISNALFALVLGCLFTLGLVLSARVVYLIYFLMMYPSYYLSVHYLAEKKVCWRKGKIKRMCFIITLFQLFVIIFAVDWYLLVGKIGAWYLIPFLLCLLLFVSHSFFSTLIDICKEDKADSLVYLIKRNIWLLSKNVKGFLWYLCLLYGLFWCIQHDFLLTALLYPGLPFVTVFCLKEKENDFK</sequence>
<comment type="caution">
    <text evidence="5">The sequence shown here is derived from an EMBL/GenBank/DDBJ whole genome shotgun (WGS) entry which is preliminary data.</text>
</comment>
<keyword evidence="1" id="KW-0812">Transmembrane</keyword>
<evidence type="ECO:0000313" key="15">
    <source>
        <dbReference type="Proteomes" id="UP000469871"/>
    </source>
</evidence>
<feature type="transmembrane region" description="Helical" evidence="1">
    <location>
        <begin position="20"/>
        <end position="45"/>
    </location>
</feature>
<dbReference type="EMBL" id="FKLM01000007">
    <property type="protein sequence ID" value="SAM38611.1"/>
    <property type="molecule type" value="Genomic_DNA"/>
</dbReference>
<proteinExistence type="predicted"/>
<dbReference type="Proteomes" id="UP000183509">
    <property type="component" value="Unassembled WGS sequence"/>
</dbReference>
<evidence type="ECO:0000313" key="4">
    <source>
        <dbReference type="EMBL" id="MBX4222226.1"/>
    </source>
</evidence>
<keyword evidence="1" id="KW-0472">Membrane</keyword>
<dbReference type="Proteomes" id="UP000289562">
    <property type="component" value="Unassembled WGS sequence"/>
</dbReference>
<evidence type="ECO:0000313" key="9">
    <source>
        <dbReference type="EMBL" id="SAM38611.1"/>
    </source>
</evidence>
<protein>
    <submittedName>
        <fullName evidence="5">Uncharacterized protein</fullName>
    </submittedName>
</protein>
<dbReference type="EMBL" id="JAIFOC010000036">
    <property type="protein sequence ID" value="MBX4222226.1"/>
    <property type="molecule type" value="Genomic_DNA"/>
</dbReference>
<evidence type="ECO:0000313" key="7">
    <source>
        <dbReference type="EMBL" id="PZM55706.1"/>
    </source>
</evidence>
<evidence type="ECO:0000256" key="1">
    <source>
        <dbReference type="SAM" id="Phobius"/>
    </source>
</evidence>
<reference evidence="5" key="8">
    <citation type="submission" date="2023-03" db="EMBL/GenBank/DDBJ databases">
        <authorList>
            <person name="Shen W."/>
            <person name="Cai J."/>
        </authorList>
    </citation>
    <scope>NUCLEOTIDE SEQUENCE</scope>
    <source>
        <strain evidence="5">B1010-2</strain>
    </source>
</reference>
<evidence type="ECO:0000313" key="8">
    <source>
        <dbReference type="EMBL" id="RXU91103.1"/>
    </source>
</evidence>
<dbReference type="PATRIC" id="fig|1352.1358.peg.1973"/>
<gene>
    <name evidence="3" type="ORF">AWT83_13510</name>
    <name evidence="6" type="ORF">B1P95_07125</name>
    <name evidence="8" type="ORF">CYQ77_02035</name>
    <name evidence="7" type="ORF">DKP91_07830</name>
    <name evidence="9" type="ORF">DTPHA_600732</name>
    <name evidence="2" type="ORF">GBM73_03685</name>
    <name evidence="4" type="ORF">KYX88_05110</name>
    <name evidence="5" type="ORF">P6Z85_02510</name>
</gene>
<evidence type="ECO:0000313" key="12">
    <source>
        <dbReference type="Proteomes" id="UP000191171"/>
    </source>
</evidence>
<dbReference type="STRING" id="1352.AL014_05160"/>
<reference evidence="9 11" key="2">
    <citation type="submission" date="2016-04" db="EMBL/GenBank/DDBJ databases">
        <authorList>
            <person name="Millard A."/>
        </authorList>
    </citation>
    <scope>NUCLEOTIDE SEQUENCE [LARGE SCALE GENOMIC DNA]</scope>
    <source>
        <strain evidence="9">Isolate 22</strain>
    </source>
</reference>
<feature type="transmembrane region" description="Helical" evidence="1">
    <location>
        <begin position="155"/>
        <end position="175"/>
    </location>
</feature>
<evidence type="ECO:0000313" key="2">
    <source>
        <dbReference type="EMBL" id="KAB7576476.1"/>
    </source>
</evidence>
<dbReference type="AlphaFoldDB" id="A0A133CSJ3"/>
<evidence type="ECO:0000313" key="3">
    <source>
        <dbReference type="EMBL" id="KWX16538.1"/>
    </source>
</evidence>
<dbReference type="Proteomes" id="UP001260956">
    <property type="component" value="Unassembled WGS sequence"/>
</dbReference>
<reference evidence="2 15" key="6">
    <citation type="submission" date="2019-10" db="EMBL/GenBank/DDBJ databases">
        <title>Evolutionary dynamics of vancomycin-resistant Enterococcus faecium during gastrointestinal tract colonization and bloodstream infection in immunocompromised pediatric patients.</title>
        <authorList>
            <person name="Chilambi G.S."/>
            <person name="Nordstrom H.R."/>
            <person name="Evans D.R."/>
            <person name="Ferrolino J."/>
            <person name="Hayden R.T."/>
            <person name="Maron G.M."/>
            <person name="Vo A.N."/>
            <person name="Gilmore M.S."/>
            <person name="Wolf J."/>
            <person name="Rosch J.W."/>
            <person name="Van Tyne D."/>
        </authorList>
    </citation>
    <scope>NUCLEOTIDE SEQUENCE [LARGE SCALE GENOMIC DNA]</scope>
    <source>
        <strain evidence="2 15">VRECG27</strain>
    </source>
</reference>
<dbReference type="EMBL" id="LRHK01000005">
    <property type="protein sequence ID" value="KWX16538.1"/>
    <property type="molecule type" value="Genomic_DNA"/>
</dbReference>
<dbReference type="Proteomes" id="UP001139644">
    <property type="component" value="Unassembled WGS sequence"/>
</dbReference>
<accession>A0A133CSJ3</accession>
<keyword evidence="1" id="KW-1133">Transmembrane helix</keyword>
<evidence type="ECO:0000313" key="14">
    <source>
        <dbReference type="Proteomes" id="UP000289562"/>
    </source>
</evidence>
<feature type="transmembrane region" description="Helical" evidence="1">
    <location>
        <begin position="181"/>
        <end position="199"/>
    </location>
</feature>
<evidence type="ECO:0000313" key="6">
    <source>
        <dbReference type="EMBL" id="OOL82813.1"/>
    </source>
</evidence>
<evidence type="ECO:0000313" key="16">
    <source>
        <dbReference type="Proteomes" id="UP001260956"/>
    </source>
</evidence>
<evidence type="ECO:0000313" key="11">
    <source>
        <dbReference type="Proteomes" id="UP000183509"/>
    </source>
</evidence>
<evidence type="ECO:0000313" key="10">
    <source>
        <dbReference type="Proteomes" id="UP000070452"/>
    </source>
</evidence>
<evidence type="ECO:0000313" key="13">
    <source>
        <dbReference type="Proteomes" id="UP000249070"/>
    </source>
</evidence>
<dbReference type="Proteomes" id="UP000249070">
    <property type="component" value="Unassembled WGS sequence"/>
</dbReference>
<dbReference type="EMBL" id="PJVH01000004">
    <property type="protein sequence ID" value="RXU91103.1"/>
    <property type="molecule type" value="Genomic_DNA"/>
</dbReference>